<organism evidence="1 2">
    <name type="scientific">Xylanibacter rarus</name>
    <dbReference type="NCBI Taxonomy" id="1676614"/>
    <lineage>
        <taxon>Bacteria</taxon>
        <taxon>Pseudomonadati</taxon>
        <taxon>Bacteroidota</taxon>
        <taxon>Bacteroidia</taxon>
        <taxon>Bacteroidales</taxon>
        <taxon>Prevotellaceae</taxon>
        <taxon>Xylanibacter</taxon>
    </lineage>
</organism>
<accession>A0A8E1R0C7</accession>
<sequence length="200" mass="23191">MSGSSGSMLAQYNNPDSSDLSIMRKILVFAILLTALAFGIDALDRKDDMPDMERRLMERLNVAPLAEYKDRDFGFVARYPDIFVKNNDTTGRYFGCSRFDFWQLTIECYVVYDRKERGFREYMDSIASAMKADSCRRRGNSFVVSSPLYEDGMLIDGFRYYAKYVKGDNVWFVYALHYPAAYSKSLGRLFSLVDGWQVWK</sequence>
<name>A0A8E1R0C7_9BACT</name>
<dbReference type="AlphaFoldDB" id="A0A8E1R0C7"/>
<gene>
    <name evidence="1" type="ORF">ACU52_04735</name>
</gene>
<keyword evidence="2" id="KW-1185">Reference proteome</keyword>
<evidence type="ECO:0000313" key="1">
    <source>
        <dbReference type="EMBL" id="KOO68981.1"/>
    </source>
</evidence>
<comment type="caution">
    <text evidence="1">The sequence shown here is derived from an EMBL/GenBank/DDBJ whole genome shotgun (WGS) entry which is preliminary data.</text>
</comment>
<dbReference type="Proteomes" id="UP000036951">
    <property type="component" value="Unassembled WGS sequence"/>
</dbReference>
<protein>
    <submittedName>
        <fullName evidence="1">Uncharacterized protein</fullName>
    </submittedName>
</protein>
<proteinExistence type="predicted"/>
<dbReference type="EMBL" id="LFQU01000006">
    <property type="protein sequence ID" value="KOO68981.1"/>
    <property type="molecule type" value="Genomic_DNA"/>
</dbReference>
<reference evidence="1 2" key="1">
    <citation type="submission" date="2015-06" db="EMBL/GenBank/DDBJ databases">
        <title>Prevotella sp. 109, sp. nov., a novel member of the family Prevotellaceae isolated from human faeces.</title>
        <authorList>
            <person name="Shkoporov A.N."/>
            <person name="Chaplin A.V."/>
            <person name="Kafarskaia L.I."/>
            <person name="Efimov B.A."/>
        </authorList>
    </citation>
    <scope>NUCLEOTIDE SEQUENCE [LARGE SCALE GENOMIC DNA]</scope>
    <source>
        <strain evidence="1 2">109</strain>
    </source>
</reference>
<evidence type="ECO:0000313" key="2">
    <source>
        <dbReference type="Proteomes" id="UP000036951"/>
    </source>
</evidence>